<evidence type="ECO:0000256" key="3">
    <source>
        <dbReference type="ARBA" id="ARBA00023211"/>
    </source>
</evidence>
<evidence type="ECO:0000313" key="7">
    <source>
        <dbReference type="Proteomes" id="UP001429745"/>
    </source>
</evidence>
<dbReference type="Pfam" id="PF00491">
    <property type="entry name" value="Arginase"/>
    <property type="match status" value="1"/>
</dbReference>
<dbReference type="EMBL" id="JABACI010000001">
    <property type="protein sequence ID" value="NLP83254.1"/>
    <property type="molecule type" value="Genomic_DNA"/>
</dbReference>
<feature type="region of interest" description="Disordered" evidence="5">
    <location>
        <begin position="1"/>
        <end position="29"/>
    </location>
</feature>
<evidence type="ECO:0000313" key="6">
    <source>
        <dbReference type="EMBL" id="NLP83254.1"/>
    </source>
</evidence>
<dbReference type="PROSITE" id="PS51409">
    <property type="entry name" value="ARGINASE_2"/>
    <property type="match status" value="1"/>
</dbReference>
<dbReference type="RefSeq" id="WP_168911686.1">
    <property type="nucleotide sequence ID" value="NZ_JABACI010000001.1"/>
</dbReference>
<keyword evidence="1" id="KW-0479">Metal-binding</keyword>
<sequence length="299" mass="31054">MAIALLSSPTNLGLRPPEPGGVPGAGKAPEALREAGLHRRLLAHGAVDAGVVLPGRYVDDDGNRPQRQVRNQAAIVDHARRLARRLTSILADGHHPLVIGGDCSLLLGVGLAMAQLPDAGLIHIDGHTDFRHPGNSRLCASVAGEDLAASVGLHWPELADIDDRGPYFRAARVAQVGCRADDEHLDEASSLLGAVIPARRAMDLGMTNVAESIARAAGPSGYWLQLDVDVLDPAWMPAVDSPAAGGLNPDQLIELVSALAPNAAGISVTVFDPDLDPRGEHAALLVEILASAVVSMGTG</sequence>
<dbReference type="InterPro" id="IPR023696">
    <property type="entry name" value="Ureohydrolase_dom_sf"/>
</dbReference>
<dbReference type="SUPFAM" id="SSF52768">
    <property type="entry name" value="Arginase/deacetylase"/>
    <property type="match status" value="1"/>
</dbReference>
<evidence type="ECO:0000256" key="2">
    <source>
        <dbReference type="ARBA" id="ARBA00022801"/>
    </source>
</evidence>
<evidence type="ECO:0000256" key="4">
    <source>
        <dbReference type="PROSITE-ProRule" id="PRU00742"/>
    </source>
</evidence>
<keyword evidence="3" id="KW-0464">Manganese</keyword>
<dbReference type="Proteomes" id="UP001429745">
    <property type="component" value="Unassembled WGS sequence"/>
</dbReference>
<comment type="caution">
    <text evidence="6">The sequence shown here is derived from an EMBL/GenBank/DDBJ whole genome shotgun (WGS) entry which is preliminary data.</text>
</comment>
<dbReference type="PANTHER" id="PTHR43782:SF3">
    <property type="entry name" value="ARGINASE"/>
    <property type="match status" value="1"/>
</dbReference>
<dbReference type="CDD" id="cd09999">
    <property type="entry name" value="Arginase-like_1"/>
    <property type="match status" value="1"/>
</dbReference>
<keyword evidence="7" id="KW-1185">Reference proteome</keyword>
<keyword evidence="2" id="KW-0378">Hydrolase</keyword>
<dbReference type="PANTHER" id="PTHR43782">
    <property type="entry name" value="ARGINASE"/>
    <property type="match status" value="1"/>
</dbReference>
<proteinExistence type="inferred from homology"/>
<dbReference type="PRINTS" id="PR00116">
    <property type="entry name" value="ARGINASE"/>
</dbReference>
<comment type="similarity">
    <text evidence="4">Belongs to the arginase family.</text>
</comment>
<name>A0ABX1K8H3_9MICO</name>
<evidence type="ECO:0000256" key="1">
    <source>
        <dbReference type="ARBA" id="ARBA00022723"/>
    </source>
</evidence>
<evidence type="ECO:0000256" key="5">
    <source>
        <dbReference type="SAM" id="MobiDB-lite"/>
    </source>
</evidence>
<reference evidence="6 7" key="1">
    <citation type="submission" date="2020-04" db="EMBL/GenBank/DDBJ databases">
        <title>CFH 90308 Microbacterium sp.</title>
        <authorList>
            <person name="Nie G."/>
            <person name="Ming H."/>
            <person name="Xia T."/>
        </authorList>
    </citation>
    <scope>NUCLEOTIDE SEQUENCE [LARGE SCALE GENOMIC DNA]</scope>
    <source>
        <strain evidence="6 7">CFH 90308</strain>
    </source>
</reference>
<organism evidence="6 7">
    <name type="scientific">Microbacterium salsuginis</name>
    <dbReference type="NCBI Taxonomy" id="2722803"/>
    <lineage>
        <taxon>Bacteria</taxon>
        <taxon>Bacillati</taxon>
        <taxon>Actinomycetota</taxon>
        <taxon>Actinomycetes</taxon>
        <taxon>Micrococcales</taxon>
        <taxon>Microbacteriaceae</taxon>
        <taxon>Microbacterium</taxon>
    </lineage>
</organism>
<gene>
    <name evidence="6" type="ORF">HF576_05295</name>
</gene>
<accession>A0ABX1K8H3</accession>
<dbReference type="Gene3D" id="3.40.800.10">
    <property type="entry name" value="Ureohydrolase domain"/>
    <property type="match status" value="1"/>
</dbReference>
<dbReference type="InterPro" id="IPR006035">
    <property type="entry name" value="Ureohydrolase"/>
</dbReference>
<protein>
    <submittedName>
        <fullName evidence="6">Arginase family protein</fullName>
    </submittedName>
</protein>